<gene>
    <name evidence="6" type="ORF">CHH48_14180</name>
    <name evidence="7" type="ORF">CHI12_14710</name>
</gene>
<dbReference type="Gene3D" id="1.10.1660.10">
    <property type="match status" value="1"/>
</dbReference>
<dbReference type="GO" id="GO:0003700">
    <property type="term" value="F:DNA-binding transcription factor activity"/>
    <property type="evidence" value="ECO:0007669"/>
    <property type="project" value="InterPro"/>
</dbReference>
<reference evidence="8 9" key="1">
    <citation type="submission" date="2017-07" db="EMBL/GenBank/DDBJ databases">
        <title>Isolation and whole genome analysis of endospore-forming bacteria from heroin.</title>
        <authorList>
            <person name="Kalinowski J."/>
            <person name="Ahrens B."/>
            <person name="Al-Dilaimi A."/>
            <person name="Winkler A."/>
            <person name="Wibberg D."/>
            <person name="Schleenbecker U."/>
            <person name="Ruckert C."/>
            <person name="Wolfel R."/>
            <person name="Grass G."/>
        </authorList>
    </citation>
    <scope>NUCLEOTIDE SEQUENCE [LARGE SCALE GENOMIC DNA]</scope>
    <source>
        <strain evidence="7 8">7509</strain>
        <strain evidence="6 9">7517-1</strain>
    </source>
</reference>
<dbReference type="InterPro" id="IPR000551">
    <property type="entry name" value="MerR-type_HTH_dom"/>
</dbReference>
<evidence type="ECO:0000256" key="4">
    <source>
        <dbReference type="ARBA" id="ARBA00023163"/>
    </source>
</evidence>
<dbReference type="InterPro" id="IPR047057">
    <property type="entry name" value="MerR_fam"/>
</dbReference>
<evidence type="ECO:0000259" key="5">
    <source>
        <dbReference type="PROSITE" id="PS50937"/>
    </source>
</evidence>
<evidence type="ECO:0000313" key="8">
    <source>
        <dbReference type="Proteomes" id="UP000216475"/>
    </source>
</evidence>
<dbReference type="OrthoDB" id="9791488at2"/>
<dbReference type="RefSeq" id="WP_095219808.1">
    <property type="nucleotide sequence ID" value="NZ_JBIVTN010000004.1"/>
</dbReference>
<dbReference type="Pfam" id="PF13411">
    <property type="entry name" value="MerR_1"/>
    <property type="match status" value="1"/>
</dbReference>
<dbReference type="EMBL" id="NPBH01000066">
    <property type="protein sequence ID" value="PAE06850.1"/>
    <property type="molecule type" value="Genomic_DNA"/>
</dbReference>
<organism evidence="7 8">
    <name type="scientific">Terribacillus saccharophilus</name>
    <dbReference type="NCBI Taxonomy" id="361277"/>
    <lineage>
        <taxon>Bacteria</taxon>
        <taxon>Bacillati</taxon>
        <taxon>Bacillota</taxon>
        <taxon>Bacilli</taxon>
        <taxon>Bacillales</taxon>
        <taxon>Bacillaceae</taxon>
        <taxon>Terribacillus</taxon>
    </lineage>
</organism>
<dbReference type="PROSITE" id="PS50937">
    <property type="entry name" value="HTH_MERR_2"/>
    <property type="match status" value="1"/>
</dbReference>
<keyword evidence="2" id="KW-0805">Transcription regulation</keyword>
<dbReference type="CDD" id="cd01109">
    <property type="entry name" value="HTH_YyaN"/>
    <property type="match status" value="1"/>
</dbReference>
<evidence type="ECO:0000313" key="9">
    <source>
        <dbReference type="Proteomes" id="UP000216852"/>
    </source>
</evidence>
<accession>A0A268HAJ7</accession>
<dbReference type="SUPFAM" id="SSF46955">
    <property type="entry name" value="Putative DNA-binding domain"/>
    <property type="match status" value="1"/>
</dbReference>
<comment type="caution">
    <text evidence="7">The sequence shown here is derived from an EMBL/GenBank/DDBJ whole genome shotgun (WGS) entry which is preliminary data.</text>
</comment>
<dbReference type="PANTHER" id="PTHR30204">
    <property type="entry name" value="REDOX-CYCLING DRUG-SENSING TRANSCRIPTIONAL ACTIVATOR SOXR"/>
    <property type="match status" value="1"/>
</dbReference>
<dbReference type="PRINTS" id="PR00040">
    <property type="entry name" value="HTHMERR"/>
</dbReference>
<evidence type="ECO:0000313" key="6">
    <source>
        <dbReference type="EMBL" id="PAD99037.1"/>
    </source>
</evidence>
<dbReference type="InterPro" id="IPR009061">
    <property type="entry name" value="DNA-bd_dom_put_sf"/>
</dbReference>
<evidence type="ECO:0000313" key="7">
    <source>
        <dbReference type="EMBL" id="PAE06850.1"/>
    </source>
</evidence>
<dbReference type="GO" id="GO:0003677">
    <property type="term" value="F:DNA binding"/>
    <property type="evidence" value="ECO:0007669"/>
    <property type="project" value="UniProtKB-KW"/>
</dbReference>
<evidence type="ECO:0000256" key="3">
    <source>
        <dbReference type="ARBA" id="ARBA00023125"/>
    </source>
</evidence>
<dbReference type="PANTHER" id="PTHR30204:SF69">
    <property type="entry name" value="MERR-FAMILY TRANSCRIPTIONAL REGULATOR"/>
    <property type="match status" value="1"/>
</dbReference>
<keyword evidence="9" id="KW-1185">Reference proteome</keyword>
<keyword evidence="1" id="KW-0678">Repressor</keyword>
<proteinExistence type="predicted"/>
<protein>
    <recommendedName>
        <fullName evidence="5">HTH merR-type domain-containing protein</fullName>
    </recommendedName>
</protein>
<sequence length="121" mass="13846">MYTIKQASTLSGLSIDTIRFYEKAGLLPAINRLANGHRSFLPTDIERMKIIICMKKAGFTLEELKSYLDIAETSNIHEHPELIAGMLQHKEKLKNQMVQLQTVLDFIDQKLSEGSWLERKA</sequence>
<dbReference type="Proteomes" id="UP000216475">
    <property type="component" value="Unassembled WGS sequence"/>
</dbReference>
<name>A0A268HAJ7_9BACI</name>
<keyword evidence="4" id="KW-0804">Transcription</keyword>
<evidence type="ECO:0000256" key="1">
    <source>
        <dbReference type="ARBA" id="ARBA00022491"/>
    </source>
</evidence>
<dbReference type="AlphaFoldDB" id="A0A268HAJ7"/>
<dbReference type="SMART" id="SM00422">
    <property type="entry name" value="HTH_MERR"/>
    <property type="match status" value="1"/>
</dbReference>
<dbReference type="EMBL" id="NPBJ01000027">
    <property type="protein sequence ID" value="PAD99037.1"/>
    <property type="molecule type" value="Genomic_DNA"/>
</dbReference>
<dbReference type="Proteomes" id="UP000216852">
    <property type="component" value="Unassembled WGS sequence"/>
</dbReference>
<evidence type="ECO:0000256" key="2">
    <source>
        <dbReference type="ARBA" id="ARBA00023015"/>
    </source>
</evidence>
<keyword evidence="3" id="KW-0238">DNA-binding</keyword>
<feature type="domain" description="HTH merR-type" evidence="5">
    <location>
        <begin position="1"/>
        <end position="70"/>
    </location>
</feature>